<evidence type="ECO:0000313" key="2">
    <source>
        <dbReference type="EMBL" id="PWG06389.1"/>
    </source>
</evidence>
<dbReference type="InterPro" id="IPR007163">
    <property type="entry name" value="VCA0040-like"/>
</dbReference>
<feature type="transmembrane region" description="Helical" evidence="1">
    <location>
        <begin position="156"/>
        <end position="187"/>
    </location>
</feature>
<keyword evidence="1" id="KW-0472">Membrane</keyword>
<proteinExistence type="predicted"/>
<evidence type="ECO:0000313" key="3">
    <source>
        <dbReference type="Proteomes" id="UP000245670"/>
    </source>
</evidence>
<reference evidence="2 3" key="1">
    <citation type="submission" date="2018-05" db="EMBL/GenBank/DDBJ databases">
        <title>Polaribacter aquimarinus sp. nov., isolated from sediment in a sediment of sea.</title>
        <authorList>
            <person name="Lu D."/>
        </authorList>
    </citation>
    <scope>NUCLEOTIDE SEQUENCE [LARGE SCALE GENOMIC DNA]</scope>
    <source>
        <strain evidence="2 3">ZY113</strain>
    </source>
</reference>
<dbReference type="RefSeq" id="WP_109403305.1">
    <property type="nucleotide sequence ID" value="NZ_QFFG01000001.1"/>
</dbReference>
<evidence type="ECO:0000256" key="1">
    <source>
        <dbReference type="SAM" id="Phobius"/>
    </source>
</evidence>
<keyword evidence="1" id="KW-1133">Transmembrane helix</keyword>
<dbReference type="Pfam" id="PF04018">
    <property type="entry name" value="VCA0040-like"/>
    <property type="match status" value="1"/>
</dbReference>
<keyword evidence="3" id="KW-1185">Reference proteome</keyword>
<dbReference type="AlphaFoldDB" id="A0A2U2JDH4"/>
<dbReference type="OrthoDB" id="9793746at2"/>
<keyword evidence="1" id="KW-0812">Transmembrane</keyword>
<protein>
    <submittedName>
        <fullName evidence="2">DUF368 domain-containing protein</fullName>
    </submittedName>
</protein>
<dbReference type="Proteomes" id="UP000245670">
    <property type="component" value="Unassembled WGS sequence"/>
</dbReference>
<accession>A0A2U2JDH4</accession>
<feature type="transmembrane region" description="Helical" evidence="1">
    <location>
        <begin position="282"/>
        <end position="299"/>
    </location>
</feature>
<dbReference type="PANTHER" id="PTHR37308">
    <property type="entry name" value="INTEGRAL MEMBRANE PROTEIN"/>
    <property type="match status" value="1"/>
</dbReference>
<feature type="transmembrane region" description="Helical" evidence="1">
    <location>
        <begin position="101"/>
        <end position="119"/>
    </location>
</feature>
<organism evidence="2 3">
    <name type="scientific">Polaribacter aquimarinus</name>
    <dbReference type="NCBI Taxonomy" id="2100726"/>
    <lineage>
        <taxon>Bacteria</taxon>
        <taxon>Pseudomonadati</taxon>
        <taxon>Bacteroidota</taxon>
        <taxon>Flavobacteriia</taxon>
        <taxon>Flavobacteriales</taxon>
        <taxon>Flavobacteriaceae</taxon>
    </lineage>
</organism>
<gene>
    <name evidence="2" type="ORF">DIS07_00735</name>
</gene>
<comment type="caution">
    <text evidence="2">The sequence shown here is derived from an EMBL/GenBank/DDBJ whole genome shotgun (WGS) entry which is preliminary data.</text>
</comment>
<sequence>MSRKLKDYLVIGLKGMAMGAADVVPGVSGGTIAFISGIYEELLGSISNVSLKLLKTLKTDGIKVAWKQLNGNFLAALFIGIFVSIVSLAKAIKWMLENAPILLWSFFFGLVLASIIYIAKQITKWNVISIIALVLGAFLAYYITTLNPLVSENSSLLFLFLAGAIAICAMILPGISGAFILVLLGAYKPILAAVNDRDIKTIAAVGLGAIVGLLSFSKVLKWLFANYKNATLAGLTGFIIGSLNKIWPWKETLTWRTNSHGVEVPFNQQSVSPLSFNGDSQLTLAIILAIVGFGLILLMERIAVQKK</sequence>
<dbReference type="PANTHER" id="PTHR37308:SF1">
    <property type="entry name" value="POLYPRENYL-PHOSPHATE TRANSPORTER"/>
    <property type="match status" value="1"/>
</dbReference>
<dbReference type="EMBL" id="QFFG01000001">
    <property type="protein sequence ID" value="PWG06389.1"/>
    <property type="molecule type" value="Genomic_DNA"/>
</dbReference>
<feature type="transmembrane region" description="Helical" evidence="1">
    <location>
        <begin position="199"/>
        <end position="217"/>
    </location>
</feature>
<name>A0A2U2JDH4_9FLAO</name>
<feature type="transmembrane region" description="Helical" evidence="1">
    <location>
        <begin position="73"/>
        <end position="89"/>
    </location>
</feature>
<feature type="transmembrane region" description="Helical" evidence="1">
    <location>
        <begin position="125"/>
        <end position="144"/>
    </location>
</feature>